<sequence length="38" mass="4338">MVYEWDARKARRARLVRTAIVCLAVTIAFLPLSYITLG</sequence>
<keyword evidence="1" id="KW-1133">Transmembrane helix</keyword>
<evidence type="ECO:0000313" key="5">
    <source>
        <dbReference type="Proteomes" id="UP000520770"/>
    </source>
</evidence>
<dbReference type="AlphaFoldDB" id="A0A7W6WQY9"/>
<dbReference type="EMBL" id="JACIGW010000004">
    <property type="protein sequence ID" value="MBB4349953.1"/>
    <property type="molecule type" value="Genomic_DNA"/>
</dbReference>
<proteinExistence type="predicted"/>
<protein>
    <submittedName>
        <fullName evidence="2">Uncharacterized protein</fullName>
    </submittedName>
</protein>
<evidence type="ECO:0000313" key="4">
    <source>
        <dbReference type="EMBL" id="MBB4447931.1"/>
    </source>
</evidence>
<feature type="transmembrane region" description="Helical" evidence="1">
    <location>
        <begin position="15"/>
        <end position="37"/>
    </location>
</feature>
<accession>A0A7W6WQY9</accession>
<evidence type="ECO:0000313" key="7">
    <source>
        <dbReference type="Proteomes" id="UP000576087"/>
    </source>
</evidence>
<dbReference type="Proteomes" id="UP000576087">
    <property type="component" value="Unassembled WGS sequence"/>
</dbReference>
<organism evidence="2 5">
    <name type="scientific">Aliirhizobium cellulosilyticum</name>
    <dbReference type="NCBI Taxonomy" id="393664"/>
    <lineage>
        <taxon>Bacteria</taxon>
        <taxon>Pseudomonadati</taxon>
        <taxon>Pseudomonadota</taxon>
        <taxon>Alphaproteobacteria</taxon>
        <taxon>Hyphomicrobiales</taxon>
        <taxon>Rhizobiaceae</taxon>
        <taxon>Aliirhizobium</taxon>
    </lineage>
</organism>
<keyword evidence="1" id="KW-0472">Membrane</keyword>
<comment type="caution">
    <text evidence="2">The sequence shown here is derived from an EMBL/GenBank/DDBJ whole genome shotgun (WGS) entry which is preliminary data.</text>
</comment>
<evidence type="ECO:0000313" key="3">
    <source>
        <dbReference type="EMBL" id="MBB4413132.1"/>
    </source>
</evidence>
<dbReference type="EMBL" id="JACIHM010000005">
    <property type="protein sequence ID" value="MBB4447931.1"/>
    <property type="molecule type" value="Genomic_DNA"/>
</dbReference>
<dbReference type="EMBL" id="JACIGY010000005">
    <property type="protein sequence ID" value="MBB4413132.1"/>
    <property type="molecule type" value="Genomic_DNA"/>
</dbReference>
<name>A0A7W6WQY9_9HYPH</name>
<dbReference type="Proteomes" id="UP000520770">
    <property type="component" value="Unassembled WGS sequence"/>
</dbReference>
<evidence type="ECO:0000256" key="1">
    <source>
        <dbReference type="SAM" id="Phobius"/>
    </source>
</evidence>
<reference evidence="5 6" key="1">
    <citation type="submission" date="2020-08" db="EMBL/GenBank/DDBJ databases">
        <title>Genomic Encyclopedia of Type Strains, Phase IV (KMG-V): Genome sequencing to study the core and pangenomes of soil and plant-associated prokaryotes.</title>
        <authorList>
            <person name="Whitman W."/>
        </authorList>
    </citation>
    <scope>NUCLEOTIDE SEQUENCE [LARGE SCALE GENOMIC DNA]</scope>
    <source>
        <strain evidence="3 6">SEMIA 444</strain>
        <strain evidence="2 5">SEMIA 448</strain>
        <strain evidence="4 7">SEMIA 452</strain>
    </source>
</reference>
<keyword evidence="1" id="KW-0812">Transmembrane</keyword>
<dbReference type="Proteomes" id="UP000524535">
    <property type="component" value="Unassembled WGS sequence"/>
</dbReference>
<evidence type="ECO:0000313" key="6">
    <source>
        <dbReference type="Proteomes" id="UP000524535"/>
    </source>
</evidence>
<gene>
    <name evidence="3" type="ORF">GGE31_003658</name>
    <name evidence="2" type="ORF">GGE33_003716</name>
    <name evidence="4" type="ORF">GGE35_003766</name>
</gene>
<keyword evidence="6" id="KW-1185">Reference proteome</keyword>
<evidence type="ECO:0000313" key="2">
    <source>
        <dbReference type="EMBL" id="MBB4349953.1"/>
    </source>
</evidence>